<dbReference type="Proteomes" id="UP000799438">
    <property type="component" value="Unassembled WGS sequence"/>
</dbReference>
<dbReference type="PANTHER" id="PTHR46621:SF1">
    <property type="entry name" value="SNRNA-ACTIVATING PROTEIN COMPLEX SUBUNIT 4"/>
    <property type="match status" value="1"/>
</dbReference>
<gene>
    <name evidence="7" type="ORF">K452DRAFT_233705</name>
</gene>
<feature type="domain" description="Myb-like" evidence="5">
    <location>
        <begin position="75"/>
        <end position="122"/>
    </location>
</feature>
<dbReference type="PANTHER" id="PTHR46621">
    <property type="entry name" value="SNRNA-ACTIVATING PROTEIN COMPLEX SUBUNIT 4"/>
    <property type="match status" value="1"/>
</dbReference>
<dbReference type="GO" id="GO:0042795">
    <property type="term" value="P:snRNA transcription by RNA polymerase II"/>
    <property type="evidence" value="ECO:0007669"/>
    <property type="project" value="TreeGrafter"/>
</dbReference>
<name>A0A6A6B5H7_9PEZI</name>
<evidence type="ECO:0000313" key="8">
    <source>
        <dbReference type="Proteomes" id="UP000799438"/>
    </source>
</evidence>
<dbReference type="PROSITE" id="PS50090">
    <property type="entry name" value="MYB_LIKE"/>
    <property type="match status" value="3"/>
</dbReference>
<dbReference type="PROSITE" id="PS51294">
    <property type="entry name" value="HTH_MYB"/>
    <property type="match status" value="2"/>
</dbReference>
<keyword evidence="2" id="KW-0238">DNA-binding</keyword>
<dbReference type="InterPro" id="IPR017930">
    <property type="entry name" value="Myb_dom"/>
</dbReference>
<keyword evidence="4" id="KW-0539">Nucleus</keyword>
<dbReference type="Gene3D" id="1.10.10.60">
    <property type="entry name" value="Homeodomain-like"/>
    <property type="match status" value="3"/>
</dbReference>
<feature type="domain" description="Myb-like" evidence="5">
    <location>
        <begin position="24"/>
        <end position="74"/>
    </location>
</feature>
<proteinExistence type="predicted"/>
<dbReference type="InterPro" id="IPR051575">
    <property type="entry name" value="Myb-like_DNA-bd"/>
</dbReference>
<evidence type="ECO:0000256" key="1">
    <source>
        <dbReference type="ARBA" id="ARBA00023015"/>
    </source>
</evidence>
<evidence type="ECO:0000259" key="5">
    <source>
        <dbReference type="PROSITE" id="PS50090"/>
    </source>
</evidence>
<dbReference type="GO" id="GO:0001006">
    <property type="term" value="F:RNA polymerase III type 3 promoter sequence-specific DNA binding"/>
    <property type="evidence" value="ECO:0007669"/>
    <property type="project" value="TreeGrafter"/>
</dbReference>
<dbReference type="OrthoDB" id="2143914at2759"/>
<evidence type="ECO:0008006" key="9">
    <source>
        <dbReference type="Google" id="ProtNLM"/>
    </source>
</evidence>
<dbReference type="InterPro" id="IPR001005">
    <property type="entry name" value="SANT/Myb"/>
</dbReference>
<feature type="domain" description="HTH myb-type" evidence="6">
    <location>
        <begin position="1"/>
        <end position="24"/>
    </location>
</feature>
<evidence type="ECO:0000259" key="6">
    <source>
        <dbReference type="PROSITE" id="PS51294"/>
    </source>
</evidence>
<keyword evidence="1" id="KW-0805">Transcription regulation</keyword>
<protein>
    <recommendedName>
        <fullName evidence="9">Homeodomain-like protein</fullName>
    </recommendedName>
</protein>
<dbReference type="GeneID" id="54294820"/>
<dbReference type="RefSeq" id="XP_033394601.1">
    <property type="nucleotide sequence ID" value="XM_033537324.1"/>
</dbReference>
<dbReference type="InterPro" id="IPR009057">
    <property type="entry name" value="Homeodomain-like_sf"/>
</dbReference>
<evidence type="ECO:0000256" key="4">
    <source>
        <dbReference type="ARBA" id="ARBA00023242"/>
    </source>
</evidence>
<dbReference type="Pfam" id="PF13921">
    <property type="entry name" value="Myb_DNA-bind_6"/>
    <property type="match status" value="1"/>
</dbReference>
<feature type="non-terminal residue" evidence="7">
    <location>
        <position position="1"/>
    </location>
</feature>
<reference evidence="7" key="1">
    <citation type="journal article" date="2020" name="Stud. Mycol.">
        <title>101 Dothideomycetes genomes: a test case for predicting lifestyles and emergence of pathogens.</title>
        <authorList>
            <person name="Haridas S."/>
            <person name="Albert R."/>
            <person name="Binder M."/>
            <person name="Bloem J."/>
            <person name="Labutti K."/>
            <person name="Salamov A."/>
            <person name="Andreopoulos B."/>
            <person name="Baker S."/>
            <person name="Barry K."/>
            <person name="Bills G."/>
            <person name="Bluhm B."/>
            <person name="Cannon C."/>
            <person name="Castanera R."/>
            <person name="Culley D."/>
            <person name="Daum C."/>
            <person name="Ezra D."/>
            <person name="Gonzalez J."/>
            <person name="Henrissat B."/>
            <person name="Kuo A."/>
            <person name="Liang C."/>
            <person name="Lipzen A."/>
            <person name="Lutzoni F."/>
            <person name="Magnuson J."/>
            <person name="Mondo S."/>
            <person name="Nolan M."/>
            <person name="Ohm R."/>
            <person name="Pangilinan J."/>
            <person name="Park H.-J."/>
            <person name="Ramirez L."/>
            <person name="Alfaro M."/>
            <person name="Sun H."/>
            <person name="Tritt A."/>
            <person name="Yoshinaga Y."/>
            <person name="Zwiers L.-H."/>
            <person name="Turgeon B."/>
            <person name="Goodwin S."/>
            <person name="Spatafora J."/>
            <person name="Crous P."/>
            <person name="Grigoriev I."/>
        </authorList>
    </citation>
    <scope>NUCLEOTIDE SEQUENCE</scope>
    <source>
        <strain evidence="7">CBS 121167</strain>
    </source>
</reference>
<keyword evidence="3" id="KW-0804">Transcription</keyword>
<dbReference type="EMBL" id="ML995495">
    <property type="protein sequence ID" value="KAF2138888.1"/>
    <property type="molecule type" value="Genomic_DNA"/>
</dbReference>
<dbReference type="CDD" id="cd00167">
    <property type="entry name" value="SANT"/>
    <property type="match status" value="1"/>
</dbReference>
<dbReference type="AlphaFoldDB" id="A0A6A6B5H7"/>
<dbReference type="SUPFAM" id="SSF46689">
    <property type="entry name" value="Homeodomain-like"/>
    <property type="match status" value="2"/>
</dbReference>
<dbReference type="GO" id="GO:0019185">
    <property type="term" value="C:snRNA-activating protein complex"/>
    <property type="evidence" value="ECO:0007669"/>
    <property type="project" value="TreeGrafter"/>
</dbReference>
<feature type="domain" description="Myb-like" evidence="5">
    <location>
        <begin position="1"/>
        <end position="21"/>
    </location>
</feature>
<organism evidence="7 8">
    <name type="scientific">Aplosporella prunicola CBS 121167</name>
    <dbReference type="NCBI Taxonomy" id="1176127"/>
    <lineage>
        <taxon>Eukaryota</taxon>
        <taxon>Fungi</taxon>
        <taxon>Dikarya</taxon>
        <taxon>Ascomycota</taxon>
        <taxon>Pezizomycotina</taxon>
        <taxon>Dothideomycetes</taxon>
        <taxon>Dothideomycetes incertae sedis</taxon>
        <taxon>Botryosphaeriales</taxon>
        <taxon>Aplosporellaceae</taxon>
        <taxon>Aplosporella</taxon>
    </lineage>
</organism>
<dbReference type="GO" id="GO:0000978">
    <property type="term" value="F:RNA polymerase II cis-regulatory region sequence-specific DNA binding"/>
    <property type="evidence" value="ECO:0007669"/>
    <property type="project" value="TreeGrafter"/>
</dbReference>
<dbReference type="GO" id="GO:0042796">
    <property type="term" value="P:snRNA transcription by RNA polymerase III"/>
    <property type="evidence" value="ECO:0007669"/>
    <property type="project" value="TreeGrafter"/>
</dbReference>
<evidence type="ECO:0000313" key="7">
    <source>
        <dbReference type="EMBL" id="KAF2138888.1"/>
    </source>
</evidence>
<dbReference type="SMART" id="SM00717">
    <property type="entry name" value="SANT"/>
    <property type="match status" value="2"/>
</dbReference>
<evidence type="ECO:0000256" key="3">
    <source>
        <dbReference type="ARBA" id="ARBA00023163"/>
    </source>
</evidence>
<keyword evidence="8" id="KW-1185">Reference proteome</keyword>
<feature type="domain" description="HTH myb-type" evidence="6">
    <location>
        <begin position="28"/>
        <end position="78"/>
    </location>
</feature>
<sequence>SWSSVSNAIPNRNNKDCRKRWCKLTGAKKGLWSLNEDRRLMEGVQKHGKQWTLVAKTVETRNSDQCAKRWQHCLDPSLDHSVWTNEKDAQLLASVEHYGTNWKDIKRFVFPMRSTTNLKNRYVTQNLI</sequence>
<accession>A0A6A6B5H7</accession>
<evidence type="ECO:0000256" key="2">
    <source>
        <dbReference type="ARBA" id="ARBA00023125"/>
    </source>
</evidence>